<reference evidence="3" key="1">
    <citation type="journal article" date="2019" name="Gigascience">
        <title>De novo genome assembly of the endangered Acer yangbiense, a plant species with extremely small populations endemic to Yunnan Province, China.</title>
        <authorList>
            <person name="Yang J."/>
            <person name="Wariss H.M."/>
            <person name="Tao L."/>
            <person name="Zhang R."/>
            <person name="Yun Q."/>
            <person name="Hollingsworth P."/>
            <person name="Dao Z."/>
            <person name="Luo G."/>
            <person name="Guo H."/>
            <person name="Ma Y."/>
            <person name="Sun W."/>
        </authorList>
    </citation>
    <scope>NUCLEOTIDE SEQUENCE [LARGE SCALE GENOMIC DNA]</scope>
    <source>
        <strain evidence="3">cv. br00</strain>
    </source>
</reference>
<protein>
    <submittedName>
        <fullName evidence="2">Uncharacterized protein</fullName>
    </submittedName>
</protein>
<keyword evidence="3" id="KW-1185">Reference proteome</keyword>
<proteinExistence type="predicted"/>
<dbReference type="Proteomes" id="UP000326939">
    <property type="component" value="Chromosome 14"/>
</dbReference>
<evidence type="ECO:0000313" key="2">
    <source>
        <dbReference type="EMBL" id="KAB5526823.1"/>
    </source>
</evidence>
<feature type="region of interest" description="Disordered" evidence="1">
    <location>
        <begin position="1"/>
        <end position="22"/>
    </location>
</feature>
<sequence>MSNSIKHSFIRQKEQKLPTTFEGSATERCKNQTGNVKTLKRGLHKIMKGEDGSELGDMGLGRMIGHGDIPWNHKEKSWNLLAKAN</sequence>
<gene>
    <name evidence="2" type="ORF">DKX38_020670</name>
</gene>
<evidence type="ECO:0000256" key="1">
    <source>
        <dbReference type="SAM" id="MobiDB-lite"/>
    </source>
</evidence>
<dbReference type="AlphaFoldDB" id="A0A5N5KBG0"/>
<organism evidence="2 3">
    <name type="scientific">Salix brachista</name>
    <dbReference type="NCBI Taxonomy" id="2182728"/>
    <lineage>
        <taxon>Eukaryota</taxon>
        <taxon>Viridiplantae</taxon>
        <taxon>Streptophyta</taxon>
        <taxon>Embryophyta</taxon>
        <taxon>Tracheophyta</taxon>
        <taxon>Spermatophyta</taxon>
        <taxon>Magnoliopsida</taxon>
        <taxon>eudicotyledons</taxon>
        <taxon>Gunneridae</taxon>
        <taxon>Pentapetalae</taxon>
        <taxon>rosids</taxon>
        <taxon>fabids</taxon>
        <taxon>Malpighiales</taxon>
        <taxon>Salicaceae</taxon>
        <taxon>Saliceae</taxon>
        <taxon>Salix</taxon>
    </lineage>
</organism>
<accession>A0A5N5KBG0</accession>
<dbReference type="EMBL" id="VDCV01000014">
    <property type="protein sequence ID" value="KAB5526823.1"/>
    <property type="molecule type" value="Genomic_DNA"/>
</dbReference>
<comment type="caution">
    <text evidence="2">The sequence shown here is derived from an EMBL/GenBank/DDBJ whole genome shotgun (WGS) entry which is preliminary data.</text>
</comment>
<evidence type="ECO:0000313" key="3">
    <source>
        <dbReference type="Proteomes" id="UP000326939"/>
    </source>
</evidence>
<name>A0A5N5KBG0_9ROSI</name>